<feature type="signal peptide" evidence="1">
    <location>
        <begin position="1"/>
        <end position="28"/>
    </location>
</feature>
<dbReference type="InterPro" id="IPR014710">
    <property type="entry name" value="RmlC-like_jellyroll"/>
</dbReference>
<gene>
    <name evidence="2" type="ORF">SP5_074_00400</name>
</gene>
<organism evidence="2 3">
    <name type="scientific">Sphingomonas parapaucimobilis NBRC 15100</name>
    <dbReference type="NCBI Taxonomy" id="1219049"/>
    <lineage>
        <taxon>Bacteria</taxon>
        <taxon>Pseudomonadati</taxon>
        <taxon>Pseudomonadota</taxon>
        <taxon>Alphaproteobacteria</taxon>
        <taxon>Sphingomonadales</taxon>
        <taxon>Sphingomonadaceae</taxon>
        <taxon>Sphingomonas</taxon>
    </lineage>
</organism>
<reference evidence="2 3" key="1">
    <citation type="submission" date="2014-11" db="EMBL/GenBank/DDBJ databases">
        <title>Whole genome shotgun sequence of Sphingomonas parapaucimobilis NBRC 15100.</title>
        <authorList>
            <person name="Katano-Makiyama Y."/>
            <person name="Hosoyama A."/>
            <person name="Hashimoto M."/>
            <person name="Hosoyama Y."/>
            <person name="Noguchi M."/>
            <person name="Numata M."/>
            <person name="Tsuchikane K."/>
            <person name="Hirakata S."/>
            <person name="Uohara A."/>
            <person name="Shimodaira J."/>
            <person name="Ohji S."/>
            <person name="Ichikawa N."/>
            <person name="Kimura A."/>
            <person name="Yamazoe A."/>
            <person name="Fujita N."/>
        </authorList>
    </citation>
    <scope>NUCLEOTIDE SEQUENCE [LARGE SCALE GENOMIC DNA]</scope>
    <source>
        <strain evidence="2 3">NBRC 15100</strain>
    </source>
</reference>
<dbReference type="Proteomes" id="UP000032305">
    <property type="component" value="Unassembled WGS sequence"/>
</dbReference>
<evidence type="ECO:0000313" key="2">
    <source>
        <dbReference type="EMBL" id="GAM02203.1"/>
    </source>
</evidence>
<dbReference type="InterPro" id="IPR011051">
    <property type="entry name" value="RmlC_Cupin_sf"/>
</dbReference>
<accession>A0A0A1W9Z3</accession>
<dbReference type="EMBL" id="BBPI01000074">
    <property type="protein sequence ID" value="GAM02203.1"/>
    <property type="molecule type" value="Genomic_DNA"/>
</dbReference>
<dbReference type="Gene3D" id="2.60.120.10">
    <property type="entry name" value="Jelly Rolls"/>
    <property type="match status" value="1"/>
</dbReference>
<keyword evidence="3" id="KW-1185">Reference proteome</keyword>
<dbReference type="OrthoDB" id="4205621at2"/>
<name>A0A0A1W9Z3_9SPHN</name>
<dbReference type="RefSeq" id="WP_042490001.1">
    <property type="nucleotide sequence ID" value="NZ_BBPI01000074.1"/>
</dbReference>
<dbReference type="SUPFAM" id="SSF51182">
    <property type="entry name" value="RmlC-like cupins"/>
    <property type="match status" value="1"/>
</dbReference>
<sequence>MRFKPLKSCVMAASAALALAPMTGIASAEPAPGHGRIHAFRLFTGPDGNSHVEEGSVTPGVPSAVERIHFKTTAPHSRFDWHNDPEPQYVLTLAGTLKFVTRTGESFTLRPGDVLVAEDHTGTGHAWTMLGDQPWNRAYVVLAKGAKTSFVADPHR</sequence>
<evidence type="ECO:0000313" key="3">
    <source>
        <dbReference type="Proteomes" id="UP000032305"/>
    </source>
</evidence>
<dbReference type="eggNOG" id="COG1917">
    <property type="taxonomic scope" value="Bacteria"/>
</dbReference>
<proteinExistence type="predicted"/>
<evidence type="ECO:0000256" key="1">
    <source>
        <dbReference type="SAM" id="SignalP"/>
    </source>
</evidence>
<feature type="chain" id="PRO_5001982007" description="Cupin 2 conserved barrel domain-containing protein" evidence="1">
    <location>
        <begin position="29"/>
        <end position="156"/>
    </location>
</feature>
<evidence type="ECO:0008006" key="4">
    <source>
        <dbReference type="Google" id="ProtNLM"/>
    </source>
</evidence>
<protein>
    <recommendedName>
        <fullName evidence="4">Cupin 2 conserved barrel domain-containing protein</fullName>
    </recommendedName>
</protein>
<keyword evidence="1" id="KW-0732">Signal</keyword>
<comment type="caution">
    <text evidence="2">The sequence shown here is derived from an EMBL/GenBank/DDBJ whole genome shotgun (WGS) entry which is preliminary data.</text>
</comment>
<dbReference type="AlphaFoldDB" id="A0A0A1W9Z3"/>